<proteinExistence type="predicted"/>
<evidence type="ECO:0000313" key="3">
    <source>
        <dbReference type="EMBL" id="KAF6206561.1"/>
    </source>
</evidence>
<feature type="compositionally biased region" description="Polar residues" evidence="1">
    <location>
        <begin position="284"/>
        <end position="307"/>
    </location>
</feature>
<protein>
    <recommendedName>
        <fullName evidence="5">C2H2-type domain-containing protein</fullName>
    </recommendedName>
</protein>
<feature type="compositionally biased region" description="Polar residues" evidence="1">
    <location>
        <begin position="235"/>
        <end position="247"/>
    </location>
</feature>
<evidence type="ECO:0000256" key="2">
    <source>
        <dbReference type="SAM" id="SignalP"/>
    </source>
</evidence>
<dbReference type="AlphaFoldDB" id="A0A8S9XE34"/>
<keyword evidence="4" id="KW-1185">Reference proteome</keyword>
<dbReference type="EMBL" id="WIXP02000008">
    <property type="protein sequence ID" value="KAF6206561.1"/>
    <property type="molecule type" value="Genomic_DNA"/>
</dbReference>
<feature type="region of interest" description="Disordered" evidence="1">
    <location>
        <begin position="227"/>
        <end position="247"/>
    </location>
</feature>
<evidence type="ECO:0008006" key="5">
    <source>
        <dbReference type="Google" id="ProtNLM"/>
    </source>
</evidence>
<evidence type="ECO:0000313" key="4">
    <source>
        <dbReference type="Proteomes" id="UP000466442"/>
    </source>
</evidence>
<name>A0A8S9XE34_APOLU</name>
<reference evidence="3" key="1">
    <citation type="journal article" date="2021" name="Mol. Ecol. Resour.">
        <title>Apolygus lucorum genome provides insights into omnivorousness and mesophyll feeding.</title>
        <authorList>
            <person name="Liu Y."/>
            <person name="Liu H."/>
            <person name="Wang H."/>
            <person name="Huang T."/>
            <person name="Liu B."/>
            <person name="Yang B."/>
            <person name="Yin L."/>
            <person name="Li B."/>
            <person name="Zhang Y."/>
            <person name="Zhang S."/>
            <person name="Jiang F."/>
            <person name="Zhang X."/>
            <person name="Ren Y."/>
            <person name="Wang B."/>
            <person name="Wang S."/>
            <person name="Lu Y."/>
            <person name="Wu K."/>
            <person name="Fan W."/>
            <person name="Wang G."/>
        </authorList>
    </citation>
    <scope>NUCLEOTIDE SEQUENCE</scope>
    <source>
        <strain evidence="3">12Hb</strain>
    </source>
</reference>
<comment type="caution">
    <text evidence="3">The sequence shown here is derived from an EMBL/GenBank/DDBJ whole genome shotgun (WGS) entry which is preliminary data.</text>
</comment>
<accession>A0A8S9XE34</accession>
<gene>
    <name evidence="3" type="ORF">GE061_017795</name>
</gene>
<feature type="signal peptide" evidence="2">
    <location>
        <begin position="1"/>
        <end position="23"/>
    </location>
</feature>
<feature type="chain" id="PRO_5035803733" description="C2H2-type domain-containing protein" evidence="2">
    <location>
        <begin position="24"/>
        <end position="307"/>
    </location>
</feature>
<dbReference type="Proteomes" id="UP000466442">
    <property type="component" value="Unassembled WGS sequence"/>
</dbReference>
<organism evidence="3 4">
    <name type="scientific">Apolygus lucorum</name>
    <name type="common">Small green plant bug</name>
    <name type="synonym">Lygocoris lucorum</name>
    <dbReference type="NCBI Taxonomy" id="248454"/>
    <lineage>
        <taxon>Eukaryota</taxon>
        <taxon>Metazoa</taxon>
        <taxon>Ecdysozoa</taxon>
        <taxon>Arthropoda</taxon>
        <taxon>Hexapoda</taxon>
        <taxon>Insecta</taxon>
        <taxon>Pterygota</taxon>
        <taxon>Neoptera</taxon>
        <taxon>Paraneoptera</taxon>
        <taxon>Hemiptera</taxon>
        <taxon>Heteroptera</taxon>
        <taxon>Panheteroptera</taxon>
        <taxon>Cimicomorpha</taxon>
        <taxon>Miridae</taxon>
        <taxon>Mirini</taxon>
        <taxon>Apolygus</taxon>
    </lineage>
</organism>
<sequence>MKSTWYQLLLILVFSCRDGGAHNDQVITKNRDELNIHYQRKGSAASSDTRTLQQFEESIPQFPDLRRPNGINHLGEPRLKSKRGITPSYSISSDKYHVNISCRVFFKRSCALPDAAFIFKQLSFNEEEETTANWAGTEDIMELLTFQESEIQNGITDKTVHKTQRDRHRVINVDDDESKCVVKDAIAFESSRIGECTPFPHKGHCCHYHYKNHRDRKIHYFRHNKTARPTKAPHCTTSSTGTGKSVAVTTTTEDDLLKATPKDAATAKTSDATIVEDIEGLPRKTSNQSRIDLQEKINSSSSVRASE</sequence>
<evidence type="ECO:0000256" key="1">
    <source>
        <dbReference type="SAM" id="MobiDB-lite"/>
    </source>
</evidence>
<feature type="region of interest" description="Disordered" evidence="1">
    <location>
        <begin position="278"/>
        <end position="307"/>
    </location>
</feature>
<dbReference type="PROSITE" id="PS51257">
    <property type="entry name" value="PROKAR_LIPOPROTEIN"/>
    <property type="match status" value="1"/>
</dbReference>
<keyword evidence="2" id="KW-0732">Signal</keyword>